<evidence type="ECO:0000259" key="1">
    <source>
        <dbReference type="Pfam" id="PF19038"/>
    </source>
</evidence>
<dbReference type="PANTHER" id="PTHR12761">
    <property type="entry name" value="HERMANSKY-PUDLAK SYNDROME PROTEIN 1"/>
    <property type="match status" value="1"/>
</dbReference>
<dbReference type="PANTHER" id="PTHR12761:SF1">
    <property type="entry name" value="BLOC-3 COMPLEX MEMBER HPS1"/>
    <property type="match status" value="1"/>
</dbReference>
<dbReference type="InterPro" id="IPR043970">
    <property type="entry name" value="FUZ/MON1/HPS1_longin_3"/>
</dbReference>
<dbReference type="GO" id="GO:0031085">
    <property type="term" value="C:BLOC-3 complex"/>
    <property type="evidence" value="ECO:0007669"/>
    <property type="project" value="TreeGrafter"/>
</dbReference>
<feature type="domain" description="FUZ/MON1/HPS1 third Longin" evidence="1">
    <location>
        <begin position="46"/>
        <end position="180"/>
    </location>
</feature>
<dbReference type="GO" id="GO:0016192">
    <property type="term" value="P:vesicle-mediated transport"/>
    <property type="evidence" value="ECO:0007669"/>
    <property type="project" value="InterPro"/>
</dbReference>
<reference evidence="2" key="1">
    <citation type="submission" date="2025-08" db="UniProtKB">
        <authorList>
            <consortium name="Ensembl"/>
        </authorList>
    </citation>
    <scope>IDENTIFICATION</scope>
</reference>
<sequence length="187" mass="21171">SPVRRGPKGGSRGGSGFPQGSGAVLEGHQSCWTPLTHHTYLEDFPGLVHFIYVDRTAGQMMAPSLSMTEKSSSELGKGPLATFIKRKVWSLITLARRYLQKGYTTLMLQDGDYCCSYFLWFENELVSPCLLFPRKLLRYYSKNHQAEVVKCYELLTVHLGIIPSELMVQQACDLARRLWEPSRIPLL</sequence>
<dbReference type="Proteomes" id="UP000694551">
    <property type="component" value="Unplaced"/>
</dbReference>
<dbReference type="Ensembl" id="ENSSOCT00000009140.1">
    <property type="protein sequence ID" value="ENSSOCP00000008905.1"/>
    <property type="gene ID" value="ENSSOCG00000006799.1"/>
</dbReference>
<accession>A0A8D0KTP1</accession>
<evidence type="ECO:0000313" key="2">
    <source>
        <dbReference type="Ensembl" id="ENSSOCP00000008905.1"/>
    </source>
</evidence>
<dbReference type="GO" id="GO:0005085">
    <property type="term" value="F:guanyl-nucleotide exchange factor activity"/>
    <property type="evidence" value="ECO:0007669"/>
    <property type="project" value="TreeGrafter"/>
</dbReference>
<name>A0A8D0KTP1_STROC</name>
<dbReference type="InterPro" id="IPR026053">
    <property type="entry name" value="HPS1"/>
</dbReference>
<dbReference type="AlphaFoldDB" id="A0A8D0KTP1"/>
<keyword evidence="3" id="KW-1185">Reference proteome</keyword>
<reference evidence="2" key="2">
    <citation type="submission" date="2025-09" db="UniProtKB">
        <authorList>
            <consortium name="Ensembl"/>
        </authorList>
    </citation>
    <scope>IDENTIFICATION</scope>
</reference>
<dbReference type="Pfam" id="PF19038">
    <property type="entry name" value="Fuz_longin_3"/>
    <property type="match status" value="1"/>
</dbReference>
<dbReference type="GO" id="GO:1903232">
    <property type="term" value="P:melanosome assembly"/>
    <property type="evidence" value="ECO:0007669"/>
    <property type="project" value="TreeGrafter"/>
</dbReference>
<evidence type="ECO:0000313" key="3">
    <source>
        <dbReference type="Proteomes" id="UP000694551"/>
    </source>
</evidence>
<proteinExistence type="predicted"/>
<protein>
    <recommendedName>
        <fullName evidence="1">FUZ/MON1/HPS1 third Longin domain-containing protein</fullName>
    </recommendedName>
</protein>
<organism evidence="2 3">
    <name type="scientific">Strix occidentalis caurina</name>
    <name type="common">northern spotted owl</name>
    <dbReference type="NCBI Taxonomy" id="311401"/>
    <lineage>
        <taxon>Eukaryota</taxon>
        <taxon>Metazoa</taxon>
        <taxon>Chordata</taxon>
        <taxon>Craniata</taxon>
        <taxon>Vertebrata</taxon>
        <taxon>Euteleostomi</taxon>
        <taxon>Archelosauria</taxon>
        <taxon>Archosauria</taxon>
        <taxon>Dinosauria</taxon>
        <taxon>Saurischia</taxon>
        <taxon>Theropoda</taxon>
        <taxon>Coelurosauria</taxon>
        <taxon>Aves</taxon>
        <taxon>Neognathae</taxon>
        <taxon>Neoaves</taxon>
        <taxon>Telluraves</taxon>
        <taxon>Strigiformes</taxon>
        <taxon>Strigidae</taxon>
        <taxon>Strix</taxon>
    </lineage>
</organism>